<reference evidence="3 4" key="1">
    <citation type="journal article" date="2018" name="Nat. Biotechnol.">
        <title>A standardized bacterial taxonomy based on genome phylogeny substantially revises the tree of life.</title>
        <authorList>
            <person name="Parks D.H."/>
            <person name="Chuvochina M."/>
            <person name="Waite D.W."/>
            <person name="Rinke C."/>
            <person name="Skarshewski A."/>
            <person name="Chaumeil P.A."/>
            <person name="Hugenholtz P."/>
        </authorList>
    </citation>
    <scope>NUCLEOTIDE SEQUENCE [LARGE SCALE GENOMIC DNA]</scope>
    <source>
        <strain evidence="3">UBA9375</strain>
    </source>
</reference>
<proteinExistence type="predicted"/>
<gene>
    <name evidence="3" type="ORF">DIT97_25305</name>
</gene>
<evidence type="ECO:0000256" key="1">
    <source>
        <dbReference type="SAM" id="Phobius"/>
    </source>
</evidence>
<dbReference type="EMBL" id="DQAY01000152">
    <property type="protein sequence ID" value="HCO26175.1"/>
    <property type="molecule type" value="Genomic_DNA"/>
</dbReference>
<dbReference type="InterPro" id="IPR012902">
    <property type="entry name" value="N_methyl_site"/>
</dbReference>
<dbReference type="AlphaFoldDB" id="A0A3D3RBG9"/>
<evidence type="ECO:0000313" key="3">
    <source>
        <dbReference type="EMBL" id="HCO26175.1"/>
    </source>
</evidence>
<dbReference type="NCBIfam" id="TIGR02532">
    <property type="entry name" value="IV_pilin_GFxxxE"/>
    <property type="match status" value="1"/>
</dbReference>
<feature type="domain" description="DUF1559" evidence="2">
    <location>
        <begin position="43"/>
        <end position="294"/>
    </location>
</feature>
<evidence type="ECO:0000313" key="4">
    <source>
        <dbReference type="Proteomes" id="UP000263642"/>
    </source>
</evidence>
<dbReference type="InterPro" id="IPR011453">
    <property type="entry name" value="DUF1559"/>
</dbReference>
<feature type="transmembrane region" description="Helical" evidence="1">
    <location>
        <begin position="21"/>
        <end position="42"/>
    </location>
</feature>
<organism evidence="3 4">
    <name type="scientific">Gimesia maris</name>
    <dbReference type="NCBI Taxonomy" id="122"/>
    <lineage>
        <taxon>Bacteria</taxon>
        <taxon>Pseudomonadati</taxon>
        <taxon>Planctomycetota</taxon>
        <taxon>Planctomycetia</taxon>
        <taxon>Planctomycetales</taxon>
        <taxon>Planctomycetaceae</taxon>
        <taxon>Gimesia</taxon>
    </lineage>
</organism>
<keyword evidence="1" id="KW-1133">Transmembrane helix</keyword>
<dbReference type="PROSITE" id="PS00409">
    <property type="entry name" value="PROKAR_NTER_METHYL"/>
    <property type="match status" value="1"/>
</dbReference>
<dbReference type="InterPro" id="IPR045584">
    <property type="entry name" value="Pilin-like"/>
</dbReference>
<evidence type="ECO:0000259" key="2">
    <source>
        <dbReference type="Pfam" id="PF07596"/>
    </source>
</evidence>
<dbReference type="PANTHER" id="PTHR30093:SF2">
    <property type="entry name" value="TYPE II SECRETION SYSTEM PROTEIN H"/>
    <property type="match status" value="1"/>
</dbReference>
<dbReference type="Pfam" id="PF07963">
    <property type="entry name" value="N_methyl"/>
    <property type="match status" value="1"/>
</dbReference>
<comment type="caution">
    <text evidence="3">The sequence shown here is derived from an EMBL/GenBank/DDBJ whole genome shotgun (WGS) entry which is preliminary data.</text>
</comment>
<dbReference type="NCBIfam" id="TIGR04294">
    <property type="entry name" value="pre_pil_HX9DG"/>
    <property type="match status" value="1"/>
</dbReference>
<dbReference type="Pfam" id="PF07596">
    <property type="entry name" value="SBP_bac_10"/>
    <property type="match status" value="1"/>
</dbReference>
<keyword evidence="1" id="KW-0812">Transmembrane</keyword>
<keyword evidence="1" id="KW-0472">Membrane</keyword>
<dbReference type="Proteomes" id="UP000263642">
    <property type="component" value="Unassembled WGS sequence"/>
</dbReference>
<dbReference type="SUPFAM" id="SSF54523">
    <property type="entry name" value="Pili subunits"/>
    <property type="match status" value="1"/>
</dbReference>
<dbReference type="Gene3D" id="3.30.700.10">
    <property type="entry name" value="Glycoprotein, Type 4 Pilin"/>
    <property type="match status" value="1"/>
</dbReference>
<dbReference type="InterPro" id="IPR027558">
    <property type="entry name" value="Pre_pil_HX9DG_C"/>
</dbReference>
<sequence length="312" mass="34635">MLSCTTLRPRFRAPQRAGFTLIELLVVIAIIAILIALLLPAVQQAREAARRTQCKNNLKQIGLAIHNYHDVYSCFPNANCNSELSGGSLFVAILPFIDQANAYNLFDFNKSNSDPYNVAVTGQTLPFYMCPTSPMRRAVPSCSSDNGRGPGNYAVCIGSFDYNQYWSYYGDPQPSLNGAIVYSGSIDGQTRFRDITDGSSNTLMIGETAYNLPDYKFSSGDCSGQSRYSFTYWSNPYPGSTVCTTEYDFNPHDIPDDSIFDSNWTRSFRSDHVGGVQFAFVDGSVRFISENIDYELYRALSTRAGGEVVEFP</sequence>
<accession>A0A3D3RBG9</accession>
<dbReference type="PANTHER" id="PTHR30093">
    <property type="entry name" value="GENERAL SECRETION PATHWAY PROTEIN G"/>
    <property type="match status" value="1"/>
</dbReference>
<name>A0A3D3RBG9_9PLAN</name>
<protein>
    <submittedName>
        <fullName evidence="3">Prepilin-type cleavage/methylation domain-containing protein</fullName>
    </submittedName>
</protein>